<protein>
    <submittedName>
        <fullName evidence="1">21607_t:CDS:1</fullName>
    </submittedName>
</protein>
<sequence>LFFKMTRTESEVISVLVRYSTSMLGNILEWDICKELKRSASKKSNVLQGLVWNISIQVERSSLSVMDVPVEPGPSL</sequence>
<comment type="caution">
    <text evidence="1">The sequence shown here is derived from an EMBL/GenBank/DDBJ whole genome shotgun (WGS) entry which is preliminary data.</text>
</comment>
<feature type="non-terminal residue" evidence="1">
    <location>
        <position position="1"/>
    </location>
</feature>
<proteinExistence type="predicted"/>
<dbReference type="Proteomes" id="UP000789901">
    <property type="component" value="Unassembled WGS sequence"/>
</dbReference>
<feature type="non-terminal residue" evidence="1">
    <location>
        <position position="76"/>
    </location>
</feature>
<accession>A0ABN7XLY8</accession>
<organism evidence="1 2">
    <name type="scientific">Gigaspora margarita</name>
    <dbReference type="NCBI Taxonomy" id="4874"/>
    <lineage>
        <taxon>Eukaryota</taxon>
        <taxon>Fungi</taxon>
        <taxon>Fungi incertae sedis</taxon>
        <taxon>Mucoromycota</taxon>
        <taxon>Glomeromycotina</taxon>
        <taxon>Glomeromycetes</taxon>
        <taxon>Diversisporales</taxon>
        <taxon>Gigasporaceae</taxon>
        <taxon>Gigaspora</taxon>
    </lineage>
</organism>
<evidence type="ECO:0000313" key="2">
    <source>
        <dbReference type="Proteomes" id="UP000789901"/>
    </source>
</evidence>
<name>A0ABN7XLY8_GIGMA</name>
<keyword evidence="2" id="KW-1185">Reference proteome</keyword>
<dbReference type="EMBL" id="CAJVQB010158821">
    <property type="protein sequence ID" value="CAG8856336.1"/>
    <property type="molecule type" value="Genomic_DNA"/>
</dbReference>
<evidence type="ECO:0000313" key="1">
    <source>
        <dbReference type="EMBL" id="CAG8856336.1"/>
    </source>
</evidence>
<reference evidence="1 2" key="1">
    <citation type="submission" date="2021-06" db="EMBL/GenBank/DDBJ databases">
        <authorList>
            <person name="Kallberg Y."/>
            <person name="Tangrot J."/>
            <person name="Rosling A."/>
        </authorList>
    </citation>
    <scope>NUCLEOTIDE SEQUENCE [LARGE SCALE GENOMIC DNA]</scope>
    <source>
        <strain evidence="1 2">120-4 pot B 10/14</strain>
    </source>
</reference>
<gene>
    <name evidence="1" type="ORF">GMARGA_LOCUS45157</name>
</gene>